<dbReference type="AlphaFoldDB" id="A0A914CWM9"/>
<name>A0A914CWM9_9BILA</name>
<keyword evidence="1" id="KW-1185">Reference proteome</keyword>
<reference evidence="2 3" key="1">
    <citation type="submission" date="2022-11" db="UniProtKB">
        <authorList>
            <consortium name="WormBaseParasite"/>
        </authorList>
    </citation>
    <scope>IDENTIFICATION</scope>
</reference>
<organism evidence="1 2">
    <name type="scientific">Acrobeloides nanus</name>
    <dbReference type="NCBI Taxonomy" id="290746"/>
    <lineage>
        <taxon>Eukaryota</taxon>
        <taxon>Metazoa</taxon>
        <taxon>Ecdysozoa</taxon>
        <taxon>Nematoda</taxon>
        <taxon>Chromadorea</taxon>
        <taxon>Rhabditida</taxon>
        <taxon>Tylenchina</taxon>
        <taxon>Cephalobomorpha</taxon>
        <taxon>Cephaloboidea</taxon>
        <taxon>Cephalobidae</taxon>
        <taxon>Acrobeloides</taxon>
    </lineage>
</organism>
<evidence type="ECO:0000313" key="3">
    <source>
        <dbReference type="WBParaSite" id="ACRNAN_scaffold2577.g27643.t1"/>
    </source>
</evidence>
<dbReference type="WBParaSite" id="ACRNAN_scaffold2577.g27643.t1">
    <property type="protein sequence ID" value="ACRNAN_scaffold2577.g27643.t1"/>
    <property type="gene ID" value="ACRNAN_scaffold2577.g27643"/>
</dbReference>
<proteinExistence type="predicted"/>
<evidence type="ECO:0000313" key="2">
    <source>
        <dbReference type="WBParaSite" id="ACRNAN_scaffold14602.g10003.t1"/>
    </source>
</evidence>
<accession>A0A914CWM9</accession>
<evidence type="ECO:0000313" key="1">
    <source>
        <dbReference type="Proteomes" id="UP000887540"/>
    </source>
</evidence>
<dbReference type="WBParaSite" id="ACRNAN_scaffold14602.g10003.t1">
    <property type="protein sequence ID" value="ACRNAN_scaffold14602.g10003.t1"/>
    <property type="gene ID" value="ACRNAN_scaffold14602.g10003"/>
</dbReference>
<dbReference type="Proteomes" id="UP000887540">
    <property type="component" value="Unplaced"/>
</dbReference>
<sequence>MHRDISQQWKRDIKERILRELQLLPAFRPHVNDTFYKQIIKVKVKARGEDQQARRVFHSVHRRIKHSVDPVETCSDDDCSESILQIIRKGKG</sequence>
<protein>
    <submittedName>
        <fullName evidence="2 3">Uncharacterized protein</fullName>
    </submittedName>
</protein>